<organism evidence="1 2">
    <name type="scientific">Coemansia interrupta</name>
    <dbReference type="NCBI Taxonomy" id="1126814"/>
    <lineage>
        <taxon>Eukaryota</taxon>
        <taxon>Fungi</taxon>
        <taxon>Fungi incertae sedis</taxon>
        <taxon>Zoopagomycota</taxon>
        <taxon>Kickxellomycotina</taxon>
        <taxon>Kickxellomycetes</taxon>
        <taxon>Kickxellales</taxon>
        <taxon>Kickxellaceae</taxon>
        <taxon>Coemansia</taxon>
    </lineage>
</organism>
<evidence type="ECO:0000313" key="2">
    <source>
        <dbReference type="Proteomes" id="UP001140172"/>
    </source>
</evidence>
<reference evidence="1" key="1">
    <citation type="submission" date="2022-07" db="EMBL/GenBank/DDBJ databases">
        <title>Phylogenomic reconstructions and comparative analyses of Kickxellomycotina fungi.</title>
        <authorList>
            <person name="Reynolds N.K."/>
            <person name="Stajich J.E."/>
            <person name="Barry K."/>
            <person name="Grigoriev I.V."/>
            <person name="Crous P."/>
            <person name="Smith M.E."/>
        </authorList>
    </citation>
    <scope>NUCLEOTIDE SEQUENCE</scope>
    <source>
        <strain evidence="1">BCRC 34489</strain>
    </source>
</reference>
<name>A0A9W8LDN4_9FUNG</name>
<dbReference type="Proteomes" id="UP001140172">
    <property type="component" value="Unassembled WGS sequence"/>
</dbReference>
<dbReference type="PANTHER" id="PTHR39473">
    <property type="match status" value="1"/>
</dbReference>
<dbReference type="EMBL" id="JANBUM010000429">
    <property type="protein sequence ID" value="KAJ2777270.1"/>
    <property type="molecule type" value="Genomic_DNA"/>
</dbReference>
<keyword evidence="2" id="KW-1185">Reference proteome</keyword>
<sequence length="187" mass="20261">MDTETQLIVGAVTNLTSLSQMISGLTAESYTQESTALPGSTVGKHVRHLLEHFTQLLSALPLPMPTVDYAARKRNQGIEASVQGGIGGVDEILCELDRCAEYLGSGEWSVDKAVRVVDVMPDGQEAVFMSTLGRELWFCSHHTVHHVAIITTLLHEMGISTSAGLAYAPSTVKHQNQQQEQSNSTNE</sequence>
<dbReference type="PANTHER" id="PTHR39473:SF1">
    <property type="entry name" value="DINB-LIKE DOMAIN-CONTAINING PROTEIN"/>
    <property type="match status" value="1"/>
</dbReference>
<protein>
    <recommendedName>
        <fullName evidence="3">DinB family protein</fullName>
    </recommendedName>
</protein>
<gene>
    <name evidence="1" type="ORF">GGI15_004560</name>
</gene>
<evidence type="ECO:0000313" key="1">
    <source>
        <dbReference type="EMBL" id="KAJ2777270.1"/>
    </source>
</evidence>
<proteinExistence type="predicted"/>
<comment type="caution">
    <text evidence="1">The sequence shown here is derived from an EMBL/GenBank/DDBJ whole genome shotgun (WGS) entry which is preliminary data.</text>
</comment>
<dbReference type="AlphaFoldDB" id="A0A9W8LDN4"/>
<dbReference type="OrthoDB" id="5564877at2759"/>
<accession>A0A9W8LDN4</accession>
<evidence type="ECO:0008006" key="3">
    <source>
        <dbReference type="Google" id="ProtNLM"/>
    </source>
</evidence>